<evidence type="ECO:0000259" key="3">
    <source>
        <dbReference type="Pfam" id="PF01833"/>
    </source>
</evidence>
<dbReference type="SUPFAM" id="SSF117281">
    <property type="entry name" value="Kelch motif"/>
    <property type="match status" value="1"/>
</dbReference>
<dbReference type="AlphaFoldDB" id="A0A1H7UUY8"/>
<evidence type="ECO:0000313" key="5">
    <source>
        <dbReference type="Proteomes" id="UP000199421"/>
    </source>
</evidence>
<dbReference type="RefSeq" id="WP_093327819.1">
    <property type="nucleotide sequence ID" value="NZ_FOAF01000006.1"/>
</dbReference>
<reference evidence="5" key="1">
    <citation type="submission" date="2016-10" db="EMBL/GenBank/DDBJ databases">
        <authorList>
            <person name="Varghese N."/>
            <person name="Submissions S."/>
        </authorList>
    </citation>
    <scope>NUCLEOTIDE SEQUENCE [LARGE SCALE GENOMIC DNA]</scope>
    <source>
        <strain evidence="5">DSM 18733</strain>
    </source>
</reference>
<evidence type="ECO:0000313" key="4">
    <source>
        <dbReference type="EMBL" id="SEM00656.1"/>
    </source>
</evidence>
<dbReference type="PANTHER" id="PTHR45632:SF3">
    <property type="entry name" value="KELCH-LIKE PROTEIN 32"/>
    <property type="match status" value="1"/>
</dbReference>
<dbReference type="Proteomes" id="UP000199421">
    <property type="component" value="Unassembled WGS sequence"/>
</dbReference>
<dbReference type="InterPro" id="IPR015915">
    <property type="entry name" value="Kelch-typ_b-propeller"/>
</dbReference>
<feature type="domain" description="IPT/TIG" evidence="3">
    <location>
        <begin position="222"/>
        <end position="289"/>
    </location>
</feature>
<dbReference type="PANTHER" id="PTHR45632">
    <property type="entry name" value="LD33804P"/>
    <property type="match status" value="1"/>
</dbReference>
<proteinExistence type="predicted"/>
<dbReference type="STRING" id="407022.SAMN05661044_03954"/>
<protein>
    <submittedName>
        <fullName evidence="4">IPT/TIG domain-containing protein</fullName>
    </submittedName>
</protein>
<dbReference type="InterPro" id="IPR014756">
    <property type="entry name" value="Ig_E-set"/>
</dbReference>
<dbReference type="CDD" id="cd00603">
    <property type="entry name" value="IPT_PCSR"/>
    <property type="match status" value="2"/>
</dbReference>
<keyword evidence="2" id="KW-0677">Repeat</keyword>
<dbReference type="SUPFAM" id="SSF81296">
    <property type="entry name" value="E set domains"/>
    <property type="match status" value="2"/>
</dbReference>
<gene>
    <name evidence="4" type="ORF">SAMN05661044_03954</name>
</gene>
<dbReference type="InterPro" id="IPR006652">
    <property type="entry name" value="Kelch_1"/>
</dbReference>
<dbReference type="PROSITE" id="PS51257">
    <property type="entry name" value="PROKAR_LIPOPROTEIN"/>
    <property type="match status" value="1"/>
</dbReference>
<dbReference type="Pfam" id="PF01344">
    <property type="entry name" value="Kelch_1"/>
    <property type="match status" value="1"/>
</dbReference>
<dbReference type="OrthoDB" id="103335at2"/>
<accession>A0A1H7UUY8</accession>
<sequence>MLKASVKSSTWFLISFLFINSFFSCKKESQSTPQQYVKNITVRNVDSLGALFSAQLVGLDRTQIKKVGFIWSLEKDPKSTSDRFLVETEKPDLDGIITLKAETGIDKDVTYNLCAFVELTTETYYGDVISFVGKGSKGVDNLLFNRNQGTWGDTITVRGKNLTSAAGQLAVHMNNAKAEVIFANKDEIHFVIPADVNVPNPVIKLSVNGSERLYEWFFLNQPSIDSVSQKYFRMGETVTVYGKNFSPIVANNKLTFNNQSVEITAATNKQIQFKAPQATLSVGAKLTIQTIADPTTSEFDVFQLVHYRKLSDFPGPASLGFFAEALNSKGYVGLSYLDGDNNYYYHHEIWEFNPSSEQWTKKIASSANSSPLSSASFVLNNKLCAPTSVSYPYWLSFDPLTGEIKGNFLPNNTQNVIDAFVIDNTAYCVISLIIDQNQVIKLLKLIEGDWVDIGNVNDMNTDGVGFVLNGMYYNATGYKDYLNPNVNRYDPKTNQWKKMSDFPGTLRRGAVGFVINGKGYVYGGNDNSSPVKDVWEYSPDTDSWNLKEHIVSEAHSRFAAFEMEGKAYIIGGDKNYSVNYYGTASKEIWVFEP</sequence>
<evidence type="ECO:0000256" key="1">
    <source>
        <dbReference type="ARBA" id="ARBA00022441"/>
    </source>
</evidence>
<organism evidence="4 5">
    <name type="scientific">Olivibacter domesticus</name>
    <name type="common">Pseudosphingobacterium domesticum</name>
    <dbReference type="NCBI Taxonomy" id="407022"/>
    <lineage>
        <taxon>Bacteria</taxon>
        <taxon>Pseudomonadati</taxon>
        <taxon>Bacteroidota</taxon>
        <taxon>Sphingobacteriia</taxon>
        <taxon>Sphingobacteriales</taxon>
        <taxon>Sphingobacteriaceae</taxon>
        <taxon>Olivibacter</taxon>
    </lineage>
</organism>
<feature type="domain" description="IPT/TIG" evidence="3">
    <location>
        <begin position="149"/>
        <end position="209"/>
    </location>
</feature>
<dbReference type="Gene3D" id="2.60.40.10">
    <property type="entry name" value="Immunoglobulins"/>
    <property type="match status" value="2"/>
</dbReference>
<keyword evidence="5" id="KW-1185">Reference proteome</keyword>
<evidence type="ECO:0000256" key="2">
    <source>
        <dbReference type="ARBA" id="ARBA00022737"/>
    </source>
</evidence>
<dbReference type="EMBL" id="FOAF01000006">
    <property type="protein sequence ID" value="SEM00656.1"/>
    <property type="molecule type" value="Genomic_DNA"/>
</dbReference>
<dbReference type="InterPro" id="IPR013783">
    <property type="entry name" value="Ig-like_fold"/>
</dbReference>
<dbReference type="Pfam" id="PF01833">
    <property type="entry name" value="TIG"/>
    <property type="match status" value="2"/>
</dbReference>
<name>A0A1H7UUY8_OLID1</name>
<dbReference type="InterPro" id="IPR002909">
    <property type="entry name" value="IPT_dom"/>
</dbReference>
<keyword evidence="1" id="KW-0880">Kelch repeat</keyword>
<dbReference type="Gene3D" id="2.120.10.80">
    <property type="entry name" value="Kelch-type beta propeller"/>
    <property type="match status" value="1"/>
</dbReference>